<evidence type="ECO:0000313" key="2">
    <source>
        <dbReference type="EMBL" id="RHZ00314.1"/>
    </source>
</evidence>
<dbReference type="Proteomes" id="UP000266196">
    <property type="component" value="Unassembled WGS sequence"/>
</dbReference>
<evidence type="ECO:0000313" key="4">
    <source>
        <dbReference type="Proteomes" id="UP000286510"/>
    </source>
</evidence>
<name>A0A397ETG9_APHAT</name>
<proteinExistence type="predicted"/>
<evidence type="ECO:0000313" key="3">
    <source>
        <dbReference type="Proteomes" id="UP000266196"/>
    </source>
</evidence>
<dbReference type="EMBL" id="QUTF01019223">
    <property type="protein sequence ID" value="RHZ00118.1"/>
    <property type="molecule type" value="Genomic_DNA"/>
</dbReference>
<accession>A0A397ETG9</accession>
<sequence length="117" mass="13088">MAAPLISGYTPTKPPVYGMDGFKEHDQHKFAKRFIVYARGQDAISVSSGVRIGTAVVVARLKQLSMNNTLLRTRDRMTEWQARYMAILTYEAAEDIDYFHPKAVIQALMLGIKPNGA</sequence>
<dbReference type="AlphaFoldDB" id="A0A397ETG9"/>
<reference evidence="3 4" key="1">
    <citation type="submission" date="2018-08" db="EMBL/GenBank/DDBJ databases">
        <title>Aphanomyces genome sequencing and annotation.</title>
        <authorList>
            <person name="Minardi D."/>
            <person name="Oidtmann B."/>
            <person name="Van Der Giezen M."/>
            <person name="Studholme D.J."/>
        </authorList>
    </citation>
    <scope>NUCLEOTIDE SEQUENCE [LARGE SCALE GENOMIC DNA]</scope>
    <source>
        <strain evidence="2 3">197901</strain>
        <strain evidence="1 4">FDL457</strain>
    </source>
</reference>
<dbReference type="EMBL" id="QUTE01015209">
    <property type="protein sequence ID" value="RHZ00314.1"/>
    <property type="molecule type" value="Genomic_DNA"/>
</dbReference>
<comment type="caution">
    <text evidence="2">The sequence shown here is derived from an EMBL/GenBank/DDBJ whole genome shotgun (WGS) entry which is preliminary data.</text>
</comment>
<evidence type="ECO:0000313" key="1">
    <source>
        <dbReference type="EMBL" id="RHZ00118.1"/>
    </source>
</evidence>
<dbReference type="Proteomes" id="UP000286510">
    <property type="component" value="Unassembled WGS sequence"/>
</dbReference>
<protein>
    <submittedName>
        <fullName evidence="2">Uncharacterized protein</fullName>
    </submittedName>
</protein>
<organism evidence="2 3">
    <name type="scientific">Aphanomyces astaci</name>
    <name type="common">Crayfish plague agent</name>
    <dbReference type="NCBI Taxonomy" id="112090"/>
    <lineage>
        <taxon>Eukaryota</taxon>
        <taxon>Sar</taxon>
        <taxon>Stramenopiles</taxon>
        <taxon>Oomycota</taxon>
        <taxon>Saprolegniomycetes</taxon>
        <taxon>Saprolegniales</taxon>
        <taxon>Verrucalvaceae</taxon>
        <taxon>Aphanomyces</taxon>
    </lineage>
</organism>
<gene>
    <name evidence="1" type="ORF">DYB26_008165</name>
    <name evidence="2" type="ORF">DYB31_014470</name>
</gene>